<dbReference type="PANTHER" id="PTHR19446">
    <property type="entry name" value="REVERSE TRANSCRIPTASES"/>
    <property type="match status" value="1"/>
</dbReference>
<accession>A0ABD3HRG4</accession>
<gene>
    <name evidence="2" type="ORF">R1sor_006362</name>
</gene>
<proteinExistence type="predicted"/>
<feature type="domain" description="Reverse transcriptase" evidence="1">
    <location>
        <begin position="34"/>
        <end position="314"/>
    </location>
</feature>
<dbReference type="InterPro" id="IPR000477">
    <property type="entry name" value="RT_dom"/>
</dbReference>
<protein>
    <recommendedName>
        <fullName evidence="1">Reverse transcriptase domain-containing protein</fullName>
    </recommendedName>
</protein>
<dbReference type="InterPro" id="IPR043502">
    <property type="entry name" value="DNA/RNA_pol_sf"/>
</dbReference>
<reference evidence="2 3" key="1">
    <citation type="submission" date="2024-09" db="EMBL/GenBank/DDBJ databases">
        <title>Chromosome-scale assembly of Riccia sorocarpa.</title>
        <authorList>
            <person name="Paukszto L."/>
        </authorList>
    </citation>
    <scope>NUCLEOTIDE SEQUENCE [LARGE SCALE GENOMIC DNA]</scope>
    <source>
        <strain evidence="2">LP-2024</strain>
        <tissue evidence="2">Aerial parts of the thallus</tissue>
    </source>
</reference>
<organism evidence="2 3">
    <name type="scientific">Riccia sorocarpa</name>
    <dbReference type="NCBI Taxonomy" id="122646"/>
    <lineage>
        <taxon>Eukaryota</taxon>
        <taxon>Viridiplantae</taxon>
        <taxon>Streptophyta</taxon>
        <taxon>Embryophyta</taxon>
        <taxon>Marchantiophyta</taxon>
        <taxon>Marchantiopsida</taxon>
        <taxon>Marchantiidae</taxon>
        <taxon>Marchantiales</taxon>
        <taxon>Ricciaceae</taxon>
        <taxon>Riccia</taxon>
    </lineage>
</organism>
<dbReference type="AlphaFoldDB" id="A0ABD3HRG4"/>
<dbReference type="PROSITE" id="PS50878">
    <property type="entry name" value="RT_POL"/>
    <property type="match status" value="1"/>
</dbReference>
<evidence type="ECO:0000313" key="2">
    <source>
        <dbReference type="EMBL" id="KAL3692711.1"/>
    </source>
</evidence>
<dbReference type="Proteomes" id="UP001633002">
    <property type="component" value="Unassembled WGS sequence"/>
</dbReference>
<comment type="caution">
    <text evidence="2">The sequence shown here is derived from an EMBL/GenBank/DDBJ whole genome shotgun (WGS) entry which is preliminary data.</text>
</comment>
<dbReference type="EMBL" id="JBJQOH010000003">
    <property type="protein sequence ID" value="KAL3692711.1"/>
    <property type="molecule type" value="Genomic_DNA"/>
</dbReference>
<evidence type="ECO:0000313" key="3">
    <source>
        <dbReference type="Proteomes" id="UP001633002"/>
    </source>
</evidence>
<dbReference type="SUPFAM" id="SSF56672">
    <property type="entry name" value="DNA/RNA polymerases"/>
    <property type="match status" value="1"/>
</dbReference>
<sequence length="533" mass="60234">MKKGRSPGPDGAPIEFFVILWETTGKLITEVISEGASRGWFPGWFNKGDVVLLPKGGDTRQLSNKRPITLLNTVYKIYTKALQRRVVPVLESVIRWNQSASVPGRNILTSVLTCNEAVHEAKKSGKDYILLQLDFKKAFDSVCWRFIMEALEPFGFGVQFLKYIKAILGTASSSIIVNGIRSKPVKVSRSVRQGCPLSPLLFILVTQTLTAAMEFEVHKGEIQGIYLQRANMHYSLGFYADDSHVIIRAEREGALKTKALLDMYANATGLMIQWEKLTARWIGPRENNLPQWIEDLTWSWKARGETTKLLGFHFGEGVAAAEMLRKCDKKIQSICNSPMYSNLSICGRVTVANTSLLGTKQGGLGLLSLTKQYVAFAARTIRWAYQTGDHPLQKIIRAHIEEESSAAFGVPGVQWLVTPAKCRTEGKSAILNNIFRSWEVLKLKLLNRKLHTKEDWQQIPLWGTAQEAVDGQIRKVDSRARRVLWEEGYKKLGDLTDESGQNMADWEQRRYRGSEQKQVEFAYSKLLRQITHI</sequence>
<evidence type="ECO:0000259" key="1">
    <source>
        <dbReference type="PROSITE" id="PS50878"/>
    </source>
</evidence>
<dbReference type="CDD" id="cd01650">
    <property type="entry name" value="RT_nLTR_like"/>
    <property type="match status" value="1"/>
</dbReference>
<name>A0ABD3HRG4_9MARC</name>
<keyword evidence="3" id="KW-1185">Reference proteome</keyword>
<dbReference type="Pfam" id="PF00078">
    <property type="entry name" value="RVT_1"/>
    <property type="match status" value="1"/>
</dbReference>